<gene>
    <name evidence="1" type="ORF">BpHYR1_005438</name>
</gene>
<accession>A0A3M7Q2E1</accession>
<organism evidence="1 2">
    <name type="scientific">Brachionus plicatilis</name>
    <name type="common">Marine rotifer</name>
    <name type="synonym">Brachionus muelleri</name>
    <dbReference type="NCBI Taxonomy" id="10195"/>
    <lineage>
        <taxon>Eukaryota</taxon>
        <taxon>Metazoa</taxon>
        <taxon>Spiralia</taxon>
        <taxon>Gnathifera</taxon>
        <taxon>Rotifera</taxon>
        <taxon>Eurotatoria</taxon>
        <taxon>Monogononta</taxon>
        <taxon>Pseudotrocha</taxon>
        <taxon>Ploima</taxon>
        <taxon>Brachionidae</taxon>
        <taxon>Brachionus</taxon>
    </lineage>
</organism>
<reference evidence="1 2" key="1">
    <citation type="journal article" date="2018" name="Sci. Rep.">
        <title>Genomic signatures of local adaptation to the degree of environmental predictability in rotifers.</title>
        <authorList>
            <person name="Franch-Gras L."/>
            <person name="Hahn C."/>
            <person name="Garcia-Roger E.M."/>
            <person name="Carmona M.J."/>
            <person name="Serra M."/>
            <person name="Gomez A."/>
        </authorList>
    </citation>
    <scope>NUCLEOTIDE SEQUENCE [LARGE SCALE GENOMIC DNA]</scope>
    <source>
        <strain evidence="1">HYR1</strain>
    </source>
</reference>
<comment type="caution">
    <text evidence="1">The sequence shown here is derived from an EMBL/GenBank/DDBJ whole genome shotgun (WGS) entry which is preliminary data.</text>
</comment>
<keyword evidence="2" id="KW-1185">Reference proteome</keyword>
<name>A0A3M7Q2E1_BRAPC</name>
<dbReference type="AlphaFoldDB" id="A0A3M7Q2E1"/>
<evidence type="ECO:0000313" key="2">
    <source>
        <dbReference type="Proteomes" id="UP000276133"/>
    </source>
</evidence>
<sequence>MNFNESVCDKTVGSLFKRLRQICSVSLDKQNLELGGMGKIVEIDESMYAKVKHWVGKDLKRAQFWVFGLVERSDLNGGKSYMEVFNQIRSTGQDVDSDSDSDKESEVGSVAGSLGCDIEDCFGNEEVDDLLEEVLIDDEDERTIDAPNSVISSTVTDTCVNDETDDDDINERNINFGQSVKTKLDYYERKSRECVNYSSEIEEAVSKVVMSSFNAFLEKFWLSTKIAAKKSSILTNLNSDLNFNIGQNGVSRFSTDNWNQILGQDQNVPLIDRQPCLCAQPKFAKAFLRDLNELQSVIVSAEVYNQTNDDSFEVI</sequence>
<evidence type="ECO:0000313" key="1">
    <source>
        <dbReference type="EMBL" id="RNA05626.1"/>
    </source>
</evidence>
<dbReference type="Proteomes" id="UP000276133">
    <property type="component" value="Unassembled WGS sequence"/>
</dbReference>
<dbReference type="EMBL" id="REGN01007655">
    <property type="protein sequence ID" value="RNA05626.1"/>
    <property type="molecule type" value="Genomic_DNA"/>
</dbReference>
<proteinExistence type="predicted"/>
<protein>
    <submittedName>
        <fullName evidence="1">Uncharacterized protein</fullName>
    </submittedName>
</protein>
<dbReference type="OrthoDB" id="10052789at2759"/>